<evidence type="ECO:0000313" key="2">
    <source>
        <dbReference type="EMBL" id="KIJ98384.1"/>
    </source>
</evidence>
<name>A0A0C9WMQ3_9AGAR</name>
<sequence>MDVPLTPLSTALTTMNTTLTTVNTTLVHPVYFPYLLAPTLHAARISIAFQLAARKSPAPLSWGTYIVGYLITCWAGGLLSHFLLGLPPPMLYSFDPYITYITVHLVSTLLFTLFPFLLSSPILIDTLLFPLDALLRANTVSLTLAHLSLSSSSRIPLQYALSPFSHLLFGSIAVASGGIALSTFSLASSQWSLSTPHVLKSTAGLWDSTDVWAGALAAYIHGSTTHHPAFTFDSTSKLQYPSAILGGHLPFDAQTAKSLTASVLVAIYATRVVAVHYLPLWKSSAKTKTKNGVSAKKKTQ</sequence>
<keyword evidence="1" id="KW-0812">Transmembrane</keyword>
<dbReference type="Proteomes" id="UP000054477">
    <property type="component" value="Unassembled WGS sequence"/>
</dbReference>
<evidence type="ECO:0000256" key="1">
    <source>
        <dbReference type="SAM" id="Phobius"/>
    </source>
</evidence>
<reference evidence="2 3" key="1">
    <citation type="submission" date="2014-04" db="EMBL/GenBank/DDBJ databases">
        <authorList>
            <consortium name="DOE Joint Genome Institute"/>
            <person name="Kuo A."/>
            <person name="Kohler A."/>
            <person name="Nagy L.G."/>
            <person name="Floudas D."/>
            <person name="Copeland A."/>
            <person name="Barry K.W."/>
            <person name="Cichocki N."/>
            <person name="Veneault-Fourrey C."/>
            <person name="LaButti K."/>
            <person name="Lindquist E.A."/>
            <person name="Lipzen A."/>
            <person name="Lundell T."/>
            <person name="Morin E."/>
            <person name="Murat C."/>
            <person name="Sun H."/>
            <person name="Tunlid A."/>
            <person name="Henrissat B."/>
            <person name="Grigoriev I.V."/>
            <person name="Hibbett D.S."/>
            <person name="Martin F."/>
            <person name="Nordberg H.P."/>
            <person name="Cantor M.N."/>
            <person name="Hua S.X."/>
        </authorList>
    </citation>
    <scope>NUCLEOTIDE SEQUENCE [LARGE SCALE GENOMIC DNA]</scope>
    <source>
        <strain evidence="2 3">LaAM-08-1</strain>
    </source>
</reference>
<evidence type="ECO:0000313" key="3">
    <source>
        <dbReference type="Proteomes" id="UP000054477"/>
    </source>
</evidence>
<dbReference type="EMBL" id="KN838670">
    <property type="protein sequence ID" value="KIJ98384.1"/>
    <property type="molecule type" value="Genomic_DNA"/>
</dbReference>
<organism evidence="2 3">
    <name type="scientific">Laccaria amethystina LaAM-08-1</name>
    <dbReference type="NCBI Taxonomy" id="1095629"/>
    <lineage>
        <taxon>Eukaryota</taxon>
        <taxon>Fungi</taxon>
        <taxon>Dikarya</taxon>
        <taxon>Basidiomycota</taxon>
        <taxon>Agaricomycotina</taxon>
        <taxon>Agaricomycetes</taxon>
        <taxon>Agaricomycetidae</taxon>
        <taxon>Agaricales</taxon>
        <taxon>Agaricineae</taxon>
        <taxon>Hydnangiaceae</taxon>
        <taxon>Laccaria</taxon>
    </lineage>
</organism>
<accession>A0A0C9WMQ3</accession>
<gene>
    <name evidence="2" type="ORF">K443DRAFT_680814</name>
</gene>
<feature type="transmembrane region" description="Helical" evidence="1">
    <location>
        <begin position="97"/>
        <end position="118"/>
    </location>
</feature>
<proteinExistence type="predicted"/>
<feature type="transmembrane region" description="Helical" evidence="1">
    <location>
        <begin position="65"/>
        <end position="85"/>
    </location>
</feature>
<protein>
    <submittedName>
        <fullName evidence="2">Uncharacterized protein</fullName>
    </submittedName>
</protein>
<reference evidence="3" key="2">
    <citation type="submission" date="2015-01" db="EMBL/GenBank/DDBJ databases">
        <title>Evolutionary Origins and Diversification of the Mycorrhizal Mutualists.</title>
        <authorList>
            <consortium name="DOE Joint Genome Institute"/>
            <consortium name="Mycorrhizal Genomics Consortium"/>
            <person name="Kohler A."/>
            <person name="Kuo A."/>
            <person name="Nagy L.G."/>
            <person name="Floudas D."/>
            <person name="Copeland A."/>
            <person name="Barry K.W."/>
            <person name="Cichocki N."/>
            <person name="Veneault-Fourrey C."/>
            <person name="LaButti K."/>
            <person name="Lindquist E.A."/>
            <person name="Lipzen A."/>
            <person name="Lundell T."/>
            <person name="Morin E."/>
            <person name="Murat C."/>
            <person name="Riley R."/>
            <person name="Ohm R."/>
            <person name="Sun H."/>
            <person name="Tunlid A."/>
            <person name="Henrissat B."/>
            <person name="Grigoriev I.V."/>
            <person name="Hibbett D.S."/>
            <person name="Martin F."/>
        </authorList>
    </citation>
    <scope>NUCLEOTIDE SEQUENCE [LARGE SCALE GENOMIC DNA]</scope>
    <source>
        <strain evidence="3">LaAM-08-1</strain>
    </source>
</reference>
<dbReference type="HOGENOM" id="CLU_078842_0_0_1"/>
<keyword evidence="3" id="KW-1185">Reference proteome</keyword>
<feature type="transmembrane region" description="Helical" evidence="1">
    <location>
        <begin position="167"/>
        <end position="187"/>
    </location>
</feature>
<keyword evidence="1" id="KW-0472">Membrane</keyword>
<dbReference type="OrthoDB" id="2520628at2759"/>
<keyword evidence="1" id="KW-1133">Transmembrane helix</keyword>
<dbReference type="AlphaFoldDB" id="A0A0C9WMQ3"/>
<feature type="transmembrane region" description="Helical" evidence="1">
    <location>
        <begin position="31"/>
        <end position="53"/>
    </location>
</feature>